<comment type="caution">
    <text evidence="1">The sequence shown here is derived from an EMBL/GenBank/DDBJ whole genome shotgun (WGS) entry which is preliminary data.</text>
</comment>
<proteinExistence type="predicted"/>
<gene>
    <name evidence="1" type="ORF">COV89_00690</name>
</gene>
<dbReference type="InterPro" id="IPR009241">
    <property type="entry name" value="HigB-like"/>
</dbReference>
<accession>A0A2H0KIM5</accession>
<dbReference type="EMBL" id="PCVI01000011">
    <property type="protein sequence ID" value="PIQ70413.1"/>
    <property type="molecule type" value="Genomic_DNA"/>
</dbReference>
<dbReference type="AlphaFoldDB" id="A0A2H0KIM5"/>
<evidence type="ECO:0000313" key="2">
    <source>
        <dbReference type="Proteomes" id="UP000231371"/>
    </source>
</evidence>
<reference evidence="1 2" key="1">
    <citation type="submission" date="2017-09" db="EMBL/GenBank/DDBJ databases">
        <title>Depth-based differentiation of microbial function through sediment-hosted aquifers and enrichment of novel symbionts in the deep terrestrial subsurface.</title>
        <authorList>
            <person name="Probst A.J."/>
            <person name="Ladd B."/>
            <person name="Jarett J.K."/>
            <person name="Geller-Mcgrath D.E."/>
            <person name="Sieber C.M."/>
            <person name="Emerson J.B."/>
            <person name="Anantharaman K."/>
            <person name="Thomas B.C."/>
            <person name="Malmstrom R."/>
            <person name="Stieglmeier M."/>
            <person name="Klingl A."/>
            <person name="Woyke T."/>
            <person name="Ryan C.M."/>
            <person name="Banfield J.F."/>
        </authorList>
    </citation>
    <scope>NUCLEOTIDE SEQUENCE [LARGE SCALE GENOMIC DNA]</scope>
    <source>
        <strain evidence="1">CG11_big_fil_rev_8_21_14_0_20_40_12</strain>
    </source>
</reference>
<dbReference type="Proteomes" id="UP000231371">
    <property type="component" value="Unassembled WGS sequence"/>
</dbReference>
<name>A0A2H0KIM5_9BACT</name>
<organism evidence="1 2">
    <name type="scientific">Candidatus Shapirobacteria bacterium CG11_big_fil_rev_8_21_14_0_20_40_12</name>
    <dbReference type="NCBI Taxonomy" id="1974889"/>
    <lineage>
        <taxon>Bacteria</taxon>
        <taxon>Candidatus Shapironibacteriota</taxon>
    </lineage>
</organism>
<protein>
    <recommendedName>
        <fullName evidence="3">Addiction module toxin RelE</fullName>
    </recommendedName>
</protein>
<evidence type="ECO:0000313" key="1">
    <source>
        <dbReference type="EMBL" id="PIQ70413.1"/>
    </source>
</evidence>
<evidence type="ECO:0008006" key="3">
    <source>
        <dbReference type="Google" id="ProtNLM"/>
    </source>
</evidence>
<sequence>MTSGCRVIYYISPSSENPIKDFLDSITKIQKAKVFRVFGLYEKYGLSSIIPHTKKLTGTPFWEIRILGKDNIRVIYILPHKECILALHGFIKKAQKTPEKELNVVYKRYKEWQKRHS</sequence>
<dbReference type="Pfam" id="PF05973">
    <property type="entry name" value="Gp49"/>
    <property type="match status" value="1"/>
</dbReference>